<comment type="caution">
    <text evidence="3">The sequence shown here is derived from an EMBL/GenBank/DDBJ whole genome shotgun (WGS) entry which is preliminary data.</text>
</comment>
<feature type="compositionally biased region" description="Pro residues" evidence="1">
    <location>
        <begin position="85"/>
        <end position="105"/>
    </location>
</feature>
<evidence type="ECO:0000256" key="1">
    <source>
        <dbReference type="SAM" id="MobiDB-lite"/>
    </source>
</evidence>
<dbReference type="Pfam" id="PF00304">
    <property type="entry name" value="Gamma-thionin"/>
    <property type="match status" value="1"/>
</dbReference>
<dbReference type="InterPro" id="IPR008176">
    <property type="entry name" value="Defensin_plant"/>
</dbReference>
<dbReference type="SUPFAM" id="SSF57095">
    <property type="entry name" value="Scorpion toxin-like"/>
    <property type="match status" value="1"/>
</dbReference>
<evidence type="ECO:0000259" key="2">
    <source>
        <dbReference type="SMART" id="SM00505"/>
    </source>
</evidence>
<protein>
    <recommendedName>
        <fullName evidence="2">Knottins-like domain-containing protein</fullName>
    </recommendedName>
</protein>
<dbReference type="Gene3D" id="3.30.30.10">
    <property type="entry name" value="Knottin, scorpion toxin-like"/>
    <property type="match status" value="1"/>
</dbReference>
<keyword evidence="4" id="KW-1185">Reference proteome</keyword>
<organism evidence="3 4">
    <name type="scientific">Rehmannia glutinosa</name>
    <name type="common">Chinese foxglove</name>
    <dbReference type="NCBI Taxonomy" id="99300"/>
    <lineage>
        <taxon>Eukaryota</taxon>
        <taxon>Viridiplantae</taxon>
        <taxon>Streptophyta</taxon>
        <taxon>Embryophyta</taxon>
        <taxon>Tracheophyta</taxon>
        <taxon>Spermatophyta</taxon>
        <taxon>Magnoliopsida</taxon>
        <taxon>eudicotyledons</taxon>
        <taxon>Gunneridae</taxon>
        <taxon>Pentapetalae</taxon>
        <taxon>asterids</taxon>
        <taxon>lamiids</taxon>
        <taxon>Lamiales</taxon>
        <taxon>Orobanchaceae</taxon>
        <taxon>Rehmannieae</taxon>
        <taxon>Rehmannia</taxon>
    </lineage>
</organism>
<dbReference type="EMBL" id="JABTTQ020001229">
    <property type="protein sequence ID" value="KAK6133110.1"/>
    <property type="molecule type" value="Genomic_DNA"/>
</dbReference>
<dbReference type="InterPro" id="IPR036574">
    <property type="entry name" value="Scorpion_toxin-like_sf"/>
</dbReference>
<name>A0ABR0VFD2_REHGL</name>
<feature type="domain" description="Knottins-like" evidence="2">
    <location>
        <begin position="32"/>
        <end position="75"/>
    </location>
</feature>
<evidence type="ECO:0000313" key="3">
    <source>
        <dbReference type="EMBL" id="KAK6133110.1"/>
    </source>
</evidence>
<accession>A0ABR0VFD2</accession>
<dbReference type="PROSITE" id="PS00940">
    <property type="entry name" value="GAMMA_THIONIN"/>
    <property type="match status" value="1"/>
</dbReference>
<dbReference type="SMART" id="SM00505">
    <property type="entry name" value="Knot1"/>
    <property type="match status" value="1"/>
</dbReference>
<dbReference type="PRINTS" id="PR00288">
    <property type="entry name" value="PUROTHIONIN"/>
</dbReference>
<proteinExistence type="predicted"/>
<sequence>MQATSIALGRGARFLDEMNAEEMMIMRGEAATCEANSKLFRGACFSDGNCGSICEKEGFSGGKCKFLKCVCLKDCNAGGGGGPGEGPPGVGPPDGPPDEGPPGEGPPDEGQPGEGPPPILNRKSLVKS</sequence>
<reference evidence="3 4" key="1">
    <citation type="journal article" date="2021" name="Comput. Struct. Biotechnol. J.">
        <title>De novo genome assembly of the potent medicinal plant Rehmannia glutinosa using nanopore technology.</title>
        <authorList>
            <person name="Ma L."/>
            <person name="Dong C."/>
            <person name="Song C."/>
            <person name="Wang X."/>
            <person name="Zheng X."/>
            <person name="Niu Y."/>
            <person name="Chen S."/>
            <person name="Feng W."/>
        </authorList>
    </citation>
    <scope>NUCLEOTIDE SEQUENCE [LARGE SCALE GENOMIC DNA]</scope>
    <source>
        <strain evidence="3">DH-2019</strain>
    </source>
</reference>
<evidence type="ECO:0000313" key="4">
    <source>
        <dbReference type="Proteomes" id="UP001318860"/>
    </source>
</evidence>
<gene>
    <name evidence="3" type="ORF">DH2020_033149</name>
</gene>
<feature type="region of interest" description="Disordered" evidence="1">
    <location>
        <begin position="81"/>
        <end position="128"/>
    </location>
</feature>
<dbReference type="CDD" id="cd00107">
    <property type="entry name" value="Knot1"/>
    <property type="match status" value="1"/>
</dbReference>
<dbReference type="Proteomes" id="UP001318860">
    <property type="component" value="Unassembled WGS sequence"/>
</dbReference>
<dbReference type="InterPro" id="IPR003614">
    <property type="entry name" value="Knottins"/>
</dbReference>